<evidence type="ECO:0000256" key="3">
    <source>
        <dbReference type="SAM" id="SignalP"/>
    </source>
</evidence>
<dbReference type="Gene3D" id="3.40.50.2300">
    <property type="match status" value="2"/>
</dbReference>
<dbReference type="EMBL" id="FOJI01000002">
    <property type="protein sequence ID" value="SEV92484.1"/>
    <property type="molecule type" value="Genomic_DNA"/>
</dbReference>
<dbReference type="InterPro" id="IPR028082">
    <property type="entry name" value="Peripla_BP_I"/>
</dbReference>
<evidence type="ECO:0000256" key="2">
    <source>
        <dbReference type="ARBA" id="ARBA00022729"/>
    </source>
</evidence>
<keyword evidence="6" id="KW-1185">Reference proteome</keyword>
<dbReference type="AlphaFoldDB" id="A0A1I0MWR0"/>
<dbReference type="STRING" id="99656.SAMN05421659_102165"/>
<dbReference type="PROSITE" id="PS51257">
    <property type="entry name" value="PROKAR_LIPOPROTEIN"/>
    <property type="match status" value="1"/>
</dbReference>
<dbReference type="InterPro" id="IPR025997">
    <property type="entry name" value="SBP_2_dom"/>
</dbReference>
<name>A0A1I0MWR0_9FIRM</name>
<dbReference type="GO" id="GO:0030246">
    <property type="term" value="F:carbohydrate binding"/>
    <property type="evidence" value="ECO:0007669"/>
    <property type="project" value="TreeGrafter"/>
</dbReference>
<organism evidence="5 6">
    <name type="scientific">[Clostridium] fimetarium</name>
    <dbReference type="NCBI Taxonomy" id="99656"/>
    <lineage>
        <taxon>Bacteria</taxon>
        <taxon>Bacillati</taxon>
        <taxon>Bacillota</taxon>
        <taxon>Clostridia</taxon>
        <taxon>Lachnospirales</taxon>
        <taxon>Lachnospiraceae</taxon>
    </lineage>
</organism>
<gene>
    <name evidence="5" type="ORF">SAMN05421659_102165</name>
</gene>
<dbReference type="RefSeq" id="WP_092450532.1">
    <property type="nucleotide sequence ID" value="NZ_FOJI01000002.1"/>
</dbReference>
<evidence type="ECO:0000313" key="5">
    <source>
        <dbReference type="EMBL" id="SEV92484.1"/>
    </source>
</evidence>
<protein>
    <submittedName>
        <fullName evidence="5">D-xylose transport system substrate-binding protein</fullName>
    </submittedName>
</protein>
<feature type="signal peptide" evidence="3">
    <location>
        <begin position="1"/>
        <end position="26"/>
    </location>
</feature>
<accession>A0A1I0MWR0</accession>
<dbReference type="PANTHER" id="PTHR30036:SF1">
    <property type="entry name" value="D-XYLOSE-BINDING PERIPLASMIC PROTEIN"/>
    <property type="match status" value="1"/>
</dbReference>
<comment type="subcellular location">
    <subcellularLocation>
        <location evidence="1">Cell envelope</location>
    </subcellularLocation>
</comment>
<sequence>MKTNQKNIILFCILILTLLLSMTACGKTKEENINNENPEADKIQIGLCFDSYVIERWQRDRDVFVSTAEGLGAEVNVQNANGDVERQKAQIEYLIEKGMDVIGIIPIQADAISKEVQKARAAGIKIISYDRLITNADTDLYISFDNEKVGTIMAEALVEGGLPNKKVLMICGSPSDNNVSLIEKGFRNVMDKNKIEILDIAYADGWKAELAATYIYDNIDTVKKVDGIMFGNDDLATQGIRALSEKRLIGRIKVVGQDADLVACQRIVEGTQLMTVFKPVDKLAKEAAEYAIKLASGESLENTSTINDGTYNVPYIALEPIAVKKDNIGAVIIDSGFHLKEDVYLNVSP</sequence>
<reference evidence="5 6" key="1">
    <citation type="submission" date="2016-10" db="EMBL/GenBank/DDBJ databases">
        <authorList>
            <person name="de Groot N.N."/>
        </authorList>
    </citation>
    <scope>NUCLEOTIDE SEQUENCE [LARGE SCALE GENOMIC DNA]</scope>
    <source>
        <strain evidence="5 6">DSM 9179</strain>
    </source>
</reference>
<feature type="domain" description="Periplasmic binding protein" evidence="4">
    <location>
        <begin position="45"/>
        <end position="298"/>
    </location>
</feature>
<dbReference type="SUPFAM" id="SSF53822">
    <property type="entry name" value="Periplasmic binding protein-like I"/>
    <property type="match status" value="1"/>
</dbReference>
<keyword evidence="2 3" id="KW-0732">Signal</keyword>
<evidence type="ECO:0000256" key="1">
    <source>
        <dbReference type="ARBA" id="ARBA00004196"/>
    </source>
</evidence>
<dbReference type="Pfam" id="PF13407">
    <property type="entry name" value="Peripla_BP_4"/>
    <property type="match status" value="1"/>
</dbReference>
<dbReference type="PANTHER" id="PTHR30036">
    <property type="entry name" value="D-XYLOSE-BINDING PERIPLASMIC PROTEIN"/>
    <property type="match status" value="1"/>
</dbReference>
<dbReference type="GO" id="GO:0030288">
    <property type="term" value="C:outer membrane-bounded periplasmic space"/>
    <property type="evidence" value="ECO:0007669"/>
    <property type="project" value="TreeGrafter"/>
</dbReference>
<dbReference type="Proteomes" id="UP000199701">
    <property type="component" value="Unassembled WGS sequence"/>
</dbReference>
<evidence type="ECO:0000259" key="4">
    <source>
        <dbReference type="Pfam" id="PF13407"/>
    </source>
</evidence>
<feature type="chain" id="PRO_5011680867" evidence="3">
    <location>
        <begin position="27"/>
        <end position="349"/>
    </location>
</feature>
<dbReference type="OrthoDB" id="9769193at2"/>
<dbReference type="InterPro" id="IPR050555">
    <property type="entry name" value="Bact_Solute-Bind_Prot2"/>
</dbReference>
<evidence type="ECO:0000313" key="6">
    <source>
        <dbReference type="Proteomes" id="UP000199701"/>
    </source>
</evidence>
<proteinExistence type="predicted"/>